<keyword evidence="2" id="KW-1185">Reference proteome</keyword>
<comment type="caution">
    <text evidence="1">The sequence shown here is derived from an EMBL/GenBank/DDBJ whole genome shotgun (WGS) entry which is preliminary data.</text>
</comment>
<dbReference type="InterPro" id="IPR010260">
    <property type="entry name" value="AlpA"/>
</dbReference>
<name>A0A5R9GQ08_9PROT</name>
<organism evidence="1 2">
    <name type="scientific">Mariprofundus erugo</name>
    <dbReference type="NCBI Taxonomy" id="2528639"/>
    <lineage>
        <taxon>Bacteria</taxon>
        <taxon>Pseudomonadati</taxon>
        <taxon>Pseudomonadota</taxon>
        <taxon>Candidatius Mariprofundia</taxon>
        <taxon>Mariprofundales</taxon>
        <taxon>Mariprofundaceae</taxon>
        <taxon>Mariprofundus</taxon>
    </lineage>
</organism>
<evidence type="ECO:0000313" key="2">
    <source>
        <dbReference type="Proteomes" id="UP000306585"/>
    </source>
</evidence>
<dbReference type="Proteomes" id="UP000306585">
    <property type="component" value="Unassembled WGS sequence"/>
</dbReference>
<protein>
    <submittedName>
        <fullName evidence="1">AlpA family phage regulatory protein</fullName>
    </submittedName>
</protein>
<dbReference type="PANTHER" id="PTHR36154:SF1">
    <property type="entry name" value="DNA-BINDING TRANSCRIPTIONAL ACTIVATOR ALPA"/>
    <property type="match status" value="1"/>
</dbReference>
<gene>
    <name evidence="1" type="ORF">FEF65_10070</name>
</gene>
<dbReference type="EMBL" id="VBRY01000009">
    <property type="protein sequence ID" value="TLS66503.1"/>
    <property type="molecule type" value="Genomic_DNA"/>
</dbReference>
<evidence type="ECO:0000313" key="1">
    <source>
        <dbReference type="EMBL" id="TLS66503.1"/>
    </source>
</evidence>
<accession>A0A5R9GQ08</accession>
<reference evidence="1 2" key="1">
    <citation type="journal article" date="2019" name="Appl. Environ. Microbiol.">
        <title>Environmental Evidence and Genomic Insight of Iron-oxidizing Bacteria Preference Towards More Corrosion Resistant Stainless Steel at Higher Salinities.</title>
        <authorList>
            <person name="Garrison C.E."/>
            <person name="Price K.A."/>
            <person name="Field E.K."/>
        </authorList>
    </citation>
    <scope>NUCLEOTIDE SEQUENCE [LARGE SCALE GENOMIC DNA]</scope>
    <source>
        <strain evidence="1 2">P3</strain>
    </source>
</reference>
<dbReference type="Gene3D" id="1.10.238.160">
    <property type="match status" value="1"/>
</dbReference>
<dbReference type="PANTHER" id="PTHR36154">
    <property type="entry name" value="DNA-BINDING TRANSCRIPTIONAL ACTIVATOR ALPA"/>
    <property type="match status" value="1"/>
</dbReference>
<proteinExistence type="predicted"/>
<dbReference type="RefSeq" id="WP_138239684.1">
    <property type="nucleotide sequence ID" value="NZ_VBRY01000009.1"/>
</dbReference>
<dbReference type="InterPro" id="IPR052931">
    <property type="entry name" value="Prophage_regulatory_activator"/>
</dbReference>
<dbReference type="Pfam" id="PF05930">
    <property type="entry name" value="Phage_AlpA"/>
    <property type="match status" value="1"/>
</dbReference>
<dbReference type="AlphaFoldDB" id="A0A5R9GQ08"/>
<sequence>MQQSETAHDSMRIIRFPELHRRIGLSRTQIWRLEKEGEFPKSIPLGKNSKGWIEADVIAWLLERRKVA</sequence>